<name>A0ABY4G7D6_9BACT</name>
<dbReference type="SUPFAM" id="SSF50998">
    <property type="entry name" value="Quinoprotein alcohol dehydrogenase-like"/>
    <property type="match status" value="1"/>
</dbReference>
<sequence>MDTVFDGPLAKPNEVLEVSQSNYLAGDYESAVIHAEDALKLAHKVVGDDLNNLLKFIVNLGSCYEEIGDISKAEALYSNLLHSLNNNKKINNYDYISVEILFNVGDFYGSISQYERAEILFKEALNSLDNIKDKDSDQIFLEELILYELLQIYIKEGRTSEAAICAKKVLTLENTRLSDAKNYQTPFYDLSLHHKRLGEIDLLNRDYKAAVNNFNESILNFSKQYKSLSKKLSAYAVEAEQGLVIACMGLNDNKQAYNKLKNILQVSNHVIDSVTFNSTKYASEPGGLTESKLRYFLSSLPFRIEDQLNLIMSFYTKHAIDQEEVKKLAFTAVIQRKGILLERISSEQYSVRQFAAPHERVLLDSVNYYVSELSHIFASGNNNPSRKAIRKWQLGHILEENLSAAIAHKRSTKTTITLDSVRRWLPPNSGVLEFVLYKPYNLDAKGLTQVWGEPRYEGFFMNKSGAITSYSLGSVASIDSLIIAWRSALKDPDNSSVDSLGRTVYQKVIAPLMPNVSSMQHLFISPDGLINTIPFASLIDNNNRFLIDNYTISYLENSRELANIIKKTGVNIKTTEPVIVANPSFTISPKTVREDSLNWTNLIHTSAEANSIKKIVPSAILYTKQDANESQIKKIANPAFLHIATHGYISPIPVNDNNEKLIHDYDDLRLKKREWDNPMYKSGLVLAGANDSYKIGNDGYLTAAELATIDLRGTELVTLSACETGLGTLTNGEGVYGLKRALFIAGAKNIVVSLWQVSDSATTLLMNSFYTYLRKGEGVAKALRLAQIEMKNNSSFNHPYYWAGFSVFGGTQNLVGLKSPSVVNSGIQVDNKTSKIQPCSVGSDYQPFAAVQIENWNNYSLSISDTIDEIEHDSEILLLGTRNGKMFEVNIGSSNNKIKNYYFVKSNSIKNDNNVNKRVENIKIYKEQVITVIKDVTTFEYSIVAFSKKTRAIIWSTPVPYPSNTVHPLIISNNIVVWASADSIIGLDYRNGHILWKSILGDGEMHRSEMVARGDVIIIVSSRKSDILFVSKPVGPNVIYQISISDGKVLSRYDLGTINVSSEIVNYNDNIIFLYGAPLVESKKGIVSISIKTGAINWKITNPNSERLYRPKLVIYNSLLITTDKKGLTAFNVNTGEFMWRYATFGRETSSPVLNNDQIFFFADEMQDRKELHLIFRYSLITGCTNAFKLKNDISSELYLKGNELLFSVDFKKLYLLRPSQSN</sequence>
<dbReference type="InterPro" id="IPR024983">
    <property type="entry name" value="CHAT_dom"/>
</dbReference>
<feature type="domain" description="Pyrrolo-quinoline quinone repeat" evidence="2">
    <location>
        <begin position="942"/>
        <end position="1142"/>
    </location>
</feature>
<dbReference type="Pfam" id="PF12770">
    <property type="entry name" value="CHAT"/>
    <property type="match status" value="1"/>
</dbReference>
<dbReference type="Gene3D" id="2.130.10.10">
    <property type="entry name" value="YVTN repeat-like/Quinoprotein amine dehydrogenase"/>
    <property type="match status" value="1"/>
</dbReference>
<evidence type="ECO:0000259" key="1">
    <source>
        <dbReference type="Pfam" id="PF12770"/>
    </source>
</evidence>
<dbReference type="InterPro" id="IPR019734">
    <property type="entry name" value="TPR_rpt"/>
</dbReference>
<dbReference type="InterPro" id="IPR011990">
    <property type="entry name" value="TPR-like_helical_dom_sf"/>
</dbReference>
<evidence type="ECO:0000313" key="3">
    <source>
        <dbReference type="EMBL" id="UOQ66801.1"/>
    </source>
</evidence>
<evidence type="ECO:0000259" key="2">
    <source>
        <dbReference type="Pfam" id="PF13360"/>
    </source>
</evidence>
<dbReference type="InterPro" id="IPR015943">
    <property type="entry name" value="WD40/YVTN_repeat-like_dom_sf"/>
</dbReference>
<dbReference type="RefSeq" id="WP_245121298.1">
    <property type="nucleotide sequence ID" value="NZ_CP095061.1"/>
</dbReference>
<organism evidence="3 4">
    <name type="scientific">Hymenobacter volaticus</name>
    <dbReference type="NCBI Taxonomy" id="2932254"/>
    <lineage>
        <taxon>Bacteria</taxon>
        <taxon>Pseudomonadati</taxon>
        <taxon>Bacteroidota</taxon>
        <taxon>Cytophagia</taxon>
        <taxon>Cytophagales</taxon>
        <taxon>Hymenobacteraceae</taxon>
        <taxon>Hymenobacter</taxon>
    </lineage>
</organism>
<dbReference type="InterPro" id="IPR011047">
    <property type="entry name" value="Quinoprotein_ADH-like_sf"/>
</dbReference>
<dbReference type="SMART" id="SM00028">
    <property type="entry name" value="TPR"/>
    <property type="match status" value="4"/>
</dbReference>
<dbReference type="Proteomes" id="UP000830401">
    <property type="component" value="Chromosome"/>
</dbReference>
<dbReference type="SUPFAM" id="SSF48452">
    <property type="entry name" value="TPR-like"/>
    <property type="match status" value="1"/>
</dbReference>
<proteinExistence type="predicted"/>
<gene>
    <name evidence="3" type="ORF">MUN86_02445</name>
</gene>
<dbReference type="Gene3D" id="1.25.40.10">
    <property type="entry name" value="Tetratricopeptide repeat domain"/>
    <property type="match status" value="2"/>
</dbReference>
<evidence type="ECO:0000313" key="4">
    <source>
        <dbReference type="Proteomes" id="UP000830401"/>
    </source>
</evidence>
<keyword evidence="4" id="KW-1185">Reference proteome</keyword>
<feature type="domain" description="CHAT" evidence="1">
    <location>
        <begin position="500"/>
        <end position="809"/>
    </location>
</feature>
<dbReference type="PANTHER" id="PTHR10098">
    <property type="entry name" value="RAPSYN-RELATED"/>
    <property type="match status" value="1"/>
</dbReference>
<reference evidence="3" key="1">
    <citation type="submission" date="2022-04" db="EMBL/GenBank/DDBJ databases">
        <title>Hymenobacter sp. isolated from the air.</title>
        <authorList>
            <person name="Won M."/>
            <person name="Lee C.-M."/>
            <person name="Woen H.-Y."/>
            <person name="Kwon S.-W."/>
        </authorList>
    </citation>
    <scope>NUCLEOTIDE SEQUENCE</scope>
    <source>
        <strain evidence="3">5420S-77</strain>
    </source>
</reference>
<dbReference type="Pfam" id="PF13360">
    <property type="entry name" value="PQQ_2"/>
    <property type="match status" value="1"/>
</dbReference>
<dbReference type="SMART" id="SM00564">
    <property type="entry name" value="PQQ"/>
    <property type="match status" value="4"/>
</dbReference>
<accession>A0ABY4G7D6</accession>
<protein>
    <submittedName>
        <fullName evidence="3">CHAT domain-containing protein</fullName>
    </submittedName>
</protein>
<dbReference type="InterPro" id="IPR002372">
    <property type="entry name" value="PQQ_rpt_dom"/>
</dbReference>
<dbReference type="InterPro" id="IPR018391">
    <property type="entry name" value="PQQ_b-propeller_rpt"/>
</dbReference>
<dbReference type="EMBL" id="CP095061">
    <property type="protein sequence ID" value="UOQ66801.1"/>
    <property type="molecule type" value="Genomic_DNA"/>
</dbReference>